<name>A0ABT8R0F7_9BACT</name>
<comment type="caution">
    <text evidence="2">The sequence shown here is derived from an EMBL/GenBank/DDBJ whole genome shotgun (WGS) entry which is preliminary data.</text>
</comment>
<accession>A0ABT8R0F7</accession>
<keyword evidence="3" id="KW-1185">Reference proteome</keyword>
<sequence length="68" mass="7255">MQTFTRVLIICGLLFILGVAYVASTQGVGVSSLIDQQVVEQTKTQSGSTGRSYFLGRTVRGGGPRYGK</sequence>
<feature type="compositionally biased region" description="Gly residues" evidence="1">
    <location>
        <begin position="59"/>
        <end position="68"/>
    </location>
</feature>
<evidence type="ECO:0000313" key="2">
    <source>
        <dbReference type="EMBL" id="MDO1445580.1"/>
    </source>
</evidence>
<gene>
    <name evidence="2" type="ORF">Q0590_04935</name>
</gene>
<reference evidence="2" key="1">
    <citation type="submission" date="2023-07" db="EMBL/GenBank/DDBJ databases">
        <title>The genome sequence of Rhodocytophaga aerolata KACC 12507.</title>
        <authorList>
            <person name="Zhang X."/>
        </authorList>
    </citation>
    <scope>NUCLEOTIDE SEQUENCE</scope>
    <source>
        <strain evidence="2">KACC 12507</strain>
    </source>
</reference>
<evidence type="ECO:0000256" key="1">
    <source>
        <dbReference type="SAM" id="MobiDB-lite"/>
    </source>
</evidence>
<dbReference type="RefSeq" id="WP_302036384.1">
    <property type="nucleotide sequence ID" value="NZ_JAUKPO010000002.1"/>
</dbReference>
<proteinExistence type="predicted"/>
<dbReference type="EMBL" id="JAUKPO010000002">
    <property type="protein sequence ID" value="MDO1445580.1"/>
    <property type="molecule type" value="Genomic_DNA"/>
</dbReference>
<dbReference type="Proteomes" id="UP001168528">
    <property type="component" value="Unassembled WGS sequence"/>
</dbReference>
<evidence type="ECO:0000313" key="3">
    <source>
        <dbReference type="Proteomes" id="UP001168528"/>
    </source>
</evidence>
<protein>
    <submittedName>
        <fullName evidence="2">Uncharacterized protein</fullName>
    </submittedName>
</protein>
<organism evidence="2 3">
    <name type="scientific">Rhodocytophaga aerolata</name>
    <dbReference type="NCBI Taxonomy" id="455078"/>
    <lineage>
        <taxon>Bacteria</taxon>
        <taxon>Pseudomonadati</taxon>
        <taxon>Bacteroidota</taxon>
        <taxon>Cytophagia</taxon>
        <taxon>Cytophagales</taxon>
        <taxon>Rhodocytophagaceae</taxon>
        <taxon>Rhodocytophaga</taxon>
    </lineage>
</organism>
<feature type="region of interest" description="Disordered" evidence="1">
    <location>
        <begin position="45"/>
        <end position="68"/>
    </location>
</feature>